<dbReference type="EMBL" id="BAAAEM010000005">
    <property type="protein sequence ID" value="GAA0488464.1"/>
    <property type="molecule type" value="Genomic_DNA"/>
</dbReference>
<evidence type="ECO:0000256" key="5">
    <source>
        <dbReference type="ARBA" id="ARBA00022840"/>
    </source>
</evidence>
<dbReference type="RefSeq" id="WP_229954444.1">
    <property type="nucleotide sequence ID" value="NZ_BAAAEM010000005.1"/>
</dbReference>
<dbReference type="InterPro" id="IPR003850">
    <property type="entry name" value="PurS"/>
</dbReference>
<comment type="catalytic activity">
    <reaction evidence="6">
        <text>N(2)-formyl-N(1)-(5-phospho-beta-D-ribosyl)glycinamide + L-glutamine + ATP + H2O = 2-formamido-N(1)-(5-O-phospho-beta-D-ribosyl)acetamidine + L-glutamate + ADP + phosphate + H(+)</text>
        <dbReference type="Rhea" id="RHEA:17129"/>
        <dbReference type="ChEBI" id="CHEBI:15377"/>
        <dbReference type="ChEBI" id="CHEBI:15378"/>
        <dbReference type="ChEBI" id="CHEBI:29985"/>
        <dbReference type="ChEBI" id="CHEBI:30616"/>
        <dbReference type="ChEBI" id="CHEBI:43474"/>
        <dbReference type="ChEBI" id="CHEBI:58359"/>
        <dbReference type="ChEBI" id="CHEBI:147286"/>
        <dbReference type="ChEBI" id="CHEBI:147287"/>
        <dbReference type="ChEBI" id="CHEBI:456216"/>
        <dbReference type="EC" id="6.3.5.3"/>
    </reaction>
</comment>
<dbReference type="NCBIfam" id="TIGR00302">
    <property type="entry name" value="phosphoribosylformylglycinamidine synthase subunit PurS"/>
    <property type="match status" value="1"/>
</dbReference>
<accession>A0ABN1B1P2</accession>
<evidence type="ECO:0000313" key="8">
    <source>
        <dbReference type="Proteomes" id="UP001500713"/>
    </source>
</evidence>
<comment type="similarity">
    <text evidence="6">Belongs to the PurS family.</text>
</comment>
<keyword evidence="8" id="KW-1185">Reference proteome</keyword>
<comment type="caution">
    <text evidence="7">The sequence shown here is derived from an EMBL/GenBank/DDBJ whole genome shotgun (WGS) entry which is preliminary data.</text>
</comment>
<organism evidence="7 8">
    <name type="scientific">Parasphingorhabdus litoris</name>
    <dbReference type="NCBI Taxonomy" id="394733"/>
    <lineage>
        <taxon>Bacteria</taxon>
        <taxon>Pseudomonadati</taxon>
        <taxon>Pseudomonadota</taxon>
        <taxon>Alphaproteobacteria</taxon>
        <taxon>Sphingomonadales</taxon>
        <taxon>Sphingomonadaceae</taxon>
        <taxon>Parasphingorhabdus</taxon>
    </lineage>
</organism>
<keyword evidence="2 6" id="KW-0436">Ligase</keyword>
<proteinExistence type="inferred from homology"/>
<evidence type="ECO:0000313" key="7">
    <source>
        <dbReference type="EMBL" id="GAA0488464.1"/>
    </source>
</evidence>
<evidence type="ECO:0000256" key="4">
    <source>
        <dbReference type="ARBA" id="ARBA00022755"/>
    </source>
</evidence>
<protein>
    <recommendedName>
        <fullName evidence="6">Phosphoribosylformylglycinamidine synthase subunit PurS</fullName>
        <shortName evidence="6">FGAM synthase</shortName>
        <ecNumber evidence="6">6.3.5.3</ecNumber>
    </recommendedName>
    <alternativeName>
        <fullName evidence="6">Formylglycinamide ribonucleotide amidotransferase subunit III</fullName>
        <shortName evidence="6">FGAR amidotransferase III</shortName>
        <shortName evidence="6">FGAR-AT III</shortName>
    </alternativeName>
    <alternativeName>
        <fullName evidence="6">Phosphoribosylformylglycinamidine synthase subunit III</fullName>
    </alternativeName>
</protein>
<dbReference type="Pfam" id="PF02700">
    <property type="entry name" value="PurS"/>
    <property type="match status" value="1"/>
</dbReference>
<dbReference type="InterPro" id="IPR036604">
    <property type="entry name" value="PurS-like_sf"/>
</dbReference>
<reference evidence="7 8" key="1">
    <citation type="journal article" date="2019" name="Int. J. Syst. Evol. Microbiol.">
        <title>The Global Catalogue of Microorganisms (GCM) 10K type strain sequencing project: providing services to taxonomists for standard genome sequencing and annotation.</title>
        <authorList>
            <consortium name="The Broad Institute Genomics Platform"/>
            <consortium name="The Broad Institute Genome Sequencing Center for Infectious Disease"/>
            <person name="Wu L."/>
            <person name="Ma J."/>
        </authorList>
    </citation>
    <scope>NUCLEOTIDE SEQUENCE [LARGE SCALE GENOMIC DNA]</scope>
    <source>
        <strain evidence="7 8">JCM 14162</strain>
    </source>
</reference>
<keyword evidence="4 6" id="KW-0658">Purine biosynthesis</keyword>
<comment type="pathway">
    <text evidence="6">Purine metabolism; IMP biosynthesis via de novo pathway; 5-amino-1-(5-phospho-D-ribosyl)imidazole from N(2)-formyl-N(1)-(5-phospho-D-ribosyl)glycinamide: step 1/2.</text>
</comment>
<name>A0ABN1B1P2_9SPHN</name>
<dbReference type="SUPFAM" id="SSF82697">
    <property type="entry name" value="PurS-like"/>
    <property type="match status" value="1"/>
</dbReference>
<gene>
    <name evidence="6 7" type="primary">purS</name>
    <name evidence="7" type="ORF">GCM10009096_34260</name>
</gene>
<dbReference type="PANTHER" id="PTHR34696:SF1">
    <property type="entry name" value="PHOSPHORIBOSYLFORMYLGLYCINAMIDINE SYNTHASE SUBUNIT PURS"/>
    <property type="match status" value="1"/>
</dbReference>
<keyword evidence="3 6" id="KW-0547">Nucleotide-binding</keyword>
<dbReference type="HAMAP" id="MF_01926">
    <property type="entry name" value="PurS"/>
    <property type="match status" value="1"/>
</dbReference>
<comment type="subcellular location">
    <subcellularLocation>
        <location evidence="6">Cytoplasm</location>
    </subcellularLocation>
</comment>
<comment type="function">
    <text evidence="6">Part of the phosphoribosylformylglycinamidine synthase complex involved in the purines biosynthetic pathway. Catalyzes the ATP-dependent conversion of formylglycinamide ribonucleotide (FGAR) and glutamine to yield formylglycinamidine ribonucleotide (FGAM) and glutamate. The FGAM synthase complex is composed of three subunits. PurQ produces an ammonia molecule by converting glutamine to glutamate. PurL transfers the ammonia molecule to FGAR to form FGAM in an ATP-dependent manner. PurS interacts with PurQ and PurL and is thought to assist in the transfer of the ammonia molecule from PurQ to PurL.</text>
</comment>
<keyword evidence="5 6" id="KW-0067">ATP-binding</keyword>
<dbReference type="Proteomes" id="UP001500713">
    <property type="component" value="Unassembled WGS sequence"/>
</dbReference>
<dbReference type="Gene3D" id="3.30.1280.10">
    <property type="entry name" value="Phosphoribosylformylglycinamidine synthase subunit PurS"/>
    <property type="match status" value="1"/>
</dbReference>
<dbReference type="NCBIfam" id="NF004630">
    <property type="entry name" value="PRK05974.1"/>
    <property type="match status" value="1"/>
</dbReference>
<dbReference type="EC" id="6.3.5.3" evidence="6"/>
<dbReference type="PANTHER" id="PTHR34696">
    <property type="entry name" value="PHOSPHORIBOSYLFORMYLGLYCINAMIDINE SYNTHASE SUBUNIT PURS"/>
    <property type="match status" value="1"/>
</dbReference>
<sequence length="84" mass="9338">MKIRIFVTLKNGVLDPQGKAIHHALESLDFKGVNDVRAGKLIELDVDDGTSDSDIEKMCEKLLANTVIENFEIERPTDQAAREA</sequence>
<evidence type="ECO:0000256" key="3">
    <source>
        <dbReference type="ARBA" id="ARBA00022741"/>
    </source>
</evidence>
<evidence type="ECO:0000256" key="2">
    <source>
        <dbReference type="ARBA" id="ARBA00022598"/>
    </source>
</evidence>
<keyword evidence="1 6" id="KW-0963">Cytoplasm</keyword>
<comment type="subunit">
    <text evidence="6">Part of the FGAM synthase complex composed of 1 PurL, 1 PurQ and 2 PurS subunits.</text>
</comment>
<evidence type="ECO:0000256" key="1">
    <source>
        <dbReference type="ARBA" id="ARBA00022490"/>
    </source>
</evidence>
<evidence type="ECO:0000256" key="6">
    <source>
        <dbReference type="HAMAP-Rule" id="MF_01926"/>
    </source>
</evidence>